<sequence>MRIPSLHSVLSSKRPTETNMAAYMKSVVQGRKSTTWKKMTHSWALQTAMAGQTEPSPSSLEVWSPSTSYGSSECQRCQDTKWRGSGCNYASVSWNVFLLVSCSPGSEFFFQE</sequence>
<reference evidence="1" key="1">
    <citation type="thesis" date="2020" institute="ProQuest LLC" country="789 East Eisenhower Parkway, Ann Arbor, MI, USA">
        <title>Comparative Genomics and Chromosome Evolution.</title>
        <authorList>
            <person name="Mudd A.B."/>
        </authorList>
    </citation>
    <scope>NUCLEOTIDE SEQUENCE</scope>
    <source>
        <strain evidence="1">Female2</strain>
        <tissue evidence="1">Blood</tissue>
    </source>
</reference>
<evidence type="ECO:0000313" key="2">
    <source>
        <dbReference type="Proteomes" id="UP000812440"/>
    </source>
</evidence>
<evidence type="ECO:0000313" key="1">
    <source>
        <dbReference type="EMBL" id="KAG8445828.1"/>
    </source>
</evidence>
<dbReference type="Proteomes" id="UP000812440">
    <property type="component" value="Chromosome 5"/>
</dbReference>
<keyword evidence="2" id="KW-1185">Reference proteome</keyword>
<gene>
    <name evidence="1" type="ORF">GDO86_010567</name>
</gene>
<dbReference type="AlphaFoldDB" id="A0A8T2JPY1"/>
<accession>A0A8T2JPY1</accession>
<protein>
    <submittedName>
        <fullName evidence="1">Uncharacterized protein</fullName>
    </submittedName>
</protein>
<name>A0A8T2JPY1_9PIPI</name>
<proteinExistence type="predicted"/>
<comment type="caution">
    <text evidence="1">The sequence shown here is derived from an EMBL/GenBank/DDBJ whole genome shotgun (WGS) entry which is preliminary data.</text>
</comment>
<dbReference type="EMBL" id="JAACNH010000004">
    <property type="protein sequence ID" value="KAG8445828.1"/>
    <property type="molecule type" value="Genomic_DNA"/>
</dbReference>
<organism evidence="1 2">
    <name type="scientific">Hymenochirus boettgeri</name>
    <name type="common">Congo dwarf clawed frog</name>
    <dbReference type="NCBI Taxonomy" id="247094"/>
    <lineage>
        <taxon>Eukaryota</taxon>
        <taxon>Metazoa</taxon>
        <taxon>Chordata</taxon>
        <taxon>Craniata</taxon>
        <taxon>Vertebrata</taxon>
        <taxon>Euteleostomi</taxon>
        <taxon>Amphibia</taxon>
        <taxon>Batrachia</taxon>
        <taxon>Anura</taxon>
        <taxon>Pipoidea</taxon>
        <taxon>Pipidae</taxon>
        <taxon>Pipinae</taxon>
        <taxon>Hymenochirus</taxon>
    </lineage>
</organism>